<evidence type="ECO:0000256" key="1">
    <source>
        <dbReference type="SAM" id="SignalP"/>
    </source>
</evidence>
<keyword evidence="3" id="KW-1185">Reference proteome</keyword>
<proteinExistence type="predicted"/>
<gene>
    <name evidence="2" type="ORF">EDX97_02025</name>
</gene>
<dbReference type="OrthoDB" id="1734240at2"/>
<dbReference type="Gene3D" id="3.90.1720.10">
    <property type="entry name" value="endopeptidase domain like (from Nostoc punctiforme)"/>
    <property type="match status" value="1"/>
</dbReference>
<feature type="signal peptide" evidence="1">
    <location>
        <begin position="1"/>
        <end position="21"/>
    </location>
</feature>
<name>A0A3N0I4C5_9FIRM</name>
<organism evidence="2 3">
    <name type="scientific">Absicoccus porci</name>
    <dbReference type="NCBI Taxonomy" id="2486576"/>
    <lineage>
        <taxon>Bacteria</taxon>
        <taxon>Bacillati</taxon>
        <taxon>Bacillota</taxon>
        <taxon>Erysipelotrichia</taxon>
        <taxon>Erysipelotrichales</taxon>
        <taxon>Erysipelotrichaceae</taxon>
        <taxon>Absicoccus</taxon>
    </lineage>
</organism>
<dbReference type="PROSITE" id="PS51257">
    <property type="entry name" value="PROKAR_LIPOPROTEIN"/>
    <property type="match status" value="1"/>
</dbReference>
<dbReference type="AlphaFoldDB" id="A0A3N0I4C5"/>
<protein>
    <recommendedName>
        <fullName evidence="4">NlpC/P60 domain-containing protein</fullName>
    </recommendedName>
</protein>
<evidence type="ECO:0008006" key="4">
    <source>
        <dbReference type="Google" id="ProtNLM"/>
    </source>
</evidence>
<evidence type="ECO:0000313" key="3">
    <source>
        <dbReference type="Proteomes" id="UP000276568"/>
    </source>
</evidence>
<evidence type="ECO:0000313" key="2">
    <source>
        <dbReference type="EMBL" id="RNM31360.1"/>
    </source>
</evidence>
<comment type="caution">
    <text evidence="2">The sequence shown here is derived from an EMBL/GenBank/DDBJ whole genome shotgun (WGS) entry which is preliminary data.</text>
</comment>
<keyword evidence="1" id="KW-0732">Signal</keyword>
<dbReference type="EMBL" id="RJQC01000001">
    <property type="protein sequence ID" value="RNM31360.1"/>
    <property type="molecule type" value="Genomic_DNA"/>
</dbReference>
<dbReference type="RefSeq" id="WP_128519519.1">
    <property type="nucleotide sequence ID" value="NZ_JALFCT010000020.1"/>
</dbReference>
<feature type="chain" id="PRO_5038896103" description="NlpC/P60 domain-containing protein" evidence="1">
    <location>
        <begin position="22"/>
        <end position="262"/>
    </location>
</feature>
<sequence length="262" mass="29633">MKLKKIIVIVLCSLLMVGCNNQTTKKTTTYTPTLKHFLKTSIKPVGQTMYVWGGGWNKADTAAGKEARQIGLSPRWKKFYEKQDASYDVSQTAYQIHDGLDCSGFVGWVTYNTMETKDGQPGYVKESGKQIQWFEKKGFGKVIQADAITTYHPGDLMANQDHIFIVLGQYKDGSLLIVHASIPGVQISGTPDINGNINSLAIQKATALMEKHYPEWCAKYPNHMVDYSYLTDYDQFVWNTKTFKDAKKIQKMKPSQILSFIY</sequence>
<accession>A0A3N0I4C5</accession>
<reference evidence="2 3" key="1">
    <citation type="submission" date="2018-11" db="EMBL/GenBank/DDBJ databases">
        <title>Clostridium sp. nov., a member of the family Erysipelotrichaceae isolated from pig faeces.</title>
        <authorList>
            <person name="Chang Y.-H."/>
        </authorList>
    </citation>
    <scope>NUCLEOTIDE SEQUENCE [LARGE SCALE GENOMIC DNA]</scope>
    <source>
        <strain evidence="2 3">YH-panp20</strain>
    </source>
</reference>
<dbReference type="Proteomes" id="UP000276568">
    <property type="component" value="Unassembled WGS sequence"/>
</dbReference>